<organism evidence="1 2">
    <name type="scientific">Streptomyces harbinensis</name>
    <dbReference type="NCBI Taxonomy" id="1176198"/>
    <lineage>
        <taxon>Bacteria</taxon>
        <taxon>Bacillati</taxon>
        <taxon>Actinomycetota</taxon>
        <taxon>Actinomycetes</taxon>
        <taxon>Kitasatosporales</taxon>
        <taxon>Streptomycetaceae</taxon>
        <taxon>Streptomyces</taxon>
    </lineage>
</organism>
<dbReference type="AlphaFoldDB" id="A0A1I6U5R7"/>
<dbReference type="STRING" id="1176198.SAMN05444716_105306"/>
<gene>
    <name evidence="1" type="ORF">SAMN05444716_105306</name>
</gene>
<proteinExistence type="predicted"/>
<dbReference type="Proteomes" id="UP000198873">
    <property type="component" value="Unassembled WGS sequence"/>
</dbReference>
<sequence length="45" mass="5236">MRTWTRIRSGWHRLRRLGADMAYGIDAGHAIRHGGRPAPRRCRPL</sequence>
<protein>
    <submittedName>
        <fullName evidence="1">Uncharacterized protein</fullName>
    </submittedName>
</protein>
<evidence type="ECO:0000313" key="2">
    <source>
        <dbReference type="Proteomes" id="UP000198873"/>
    </source>
</evidence>
<dbReference type="EMBL" id="FPAB01000005">
    <property type="protein sequence ID" value="SFS96879.1"/>
    <property type="molecule type" value="Genomic_DNA"/>
</dbReference>
<dbReference type="RefSeq" id="WP_019433169.1">
    <property type="nucleotide sequence ID" value="NZ_CP054938.1"/>
</dbReference>
<keyword evidence="2" id="KW-1185">Reference proteome</keyword>
<reference evidence="2" key="1">
    <citation type="submission" date="2016-10" db="EMBL/GenBank/DDBJ databases">
        <authorList>
            <person name="Varghese N."/>
            <person name="Submissions S."/>
        </authorList>
    </citation>
    <scope>NUCLEOTIDE SEQUENCE [LARGE SCALE GENOMIC DNA]</scope>
    <source>
        <strain evidence="2">CGMCC 4.7047</strain>
    </source>
</reference>
<name>A0A1I6U5R7_9ACTN</name>
<evidence type="ECO:0000313" key="1">
    <source>
        <dbReference type="EMBL" id="SFS96879.1"/>
    </source>
</evidence>
<accession>A0A1I6U5R7</accession>